<dbReference type="PROSITE" id="PS50156">
    <property type="entry name" value="SSD"/>
    <property type="match status" value="1"/>
</dbReference>
<evidence type="ECO:0000256" key="5">
    <source>
        <dbReference type="ARBA" id="ARBA00023136"/>
    </source>
</evidence>
<evidence type="ECO:0000256" key="3">
    <source>
        <dbReference type="ARBA" id="ARBA00022692"/>
    </source>
</evidence>
<feature type="transmembrane region" description="Helical" evidence="6">
    <location>
        <begin position="798"/>
        <end position="818"/>
    </location>
</feature>
<evidence type="ECO:0000256" key="2">
    <source>
        <dbReference type="ARBA" id="ARBA00022475"/>
    </source>
</evidence>
<dbReference type="PANTHER" id="PTHR33406">
    <property type="entry name" value="MEMBRANE PROTEIN MJ1562-RELATED"/>
    <property type="match status" value="1"/>
</dbReference>
<dbReference type="Gene3D" id="1.20.1640.10">
    <property type="entry name" value="Multidrug efflux transporter AcrB transmembrane domain"/>
    <property type="match status" value="2"/>
</dbReference>
<evidence type="ECO:0000313" key="8">
    <source>
        <dbReference type="EMBL" id="ADO84058.1"/>
    </source>
</evidence>
<keyword evidence="3 6" id="KW-0812">Transmembrane</keyword>
<dbReference type="KEGG" id="ipo:Ilyop_2297"/>
<dbReference type="OrthoDB" id="2112773at2"/>
<feature type="transmembrane region" description="Helical" evidence="6">
    <location>
        <begin position="344"/>
        <end position="372"/>
    </location>
</feature>
<dbReference type="RefSeq" id="WP_013388717.1">
    <property type="nucleotide sequence ID" value="NC_014633.1"/>
</dbReference>
<feature type="transmembrane region" description="Helical" evidence="6">
    <location>
        <begin position="824"/>
        <end position="846"/>
    </location>
</feature>
<keyword evidence="2" id="KW-1003">Cell membrane</keyword>
<name>E3HD02_ILYPC</name>
<dbReference type="HOGENOM" id="CLU_008861_3_0_0"/>
<dbReference type="InterPro" id="IPR050545">
    <property type="entry name" value="Mycobact_MmpL"/>
</dbReference>
<dbReference type="GO" id="GO:0005886">
    <property type="term" value="C:plasma membrane"/>
    <property type="evidence" value="ECO:0007669"/>
    <property type="project" value="UniProtKB-SubCell"/>
</dbReference>
<evidence type="ECO:0000256" key="6">
    <source>
        <dbReference type="SAM" id="Phobius"/>
    </source>
</evidence>
<keyword evidence="5 6" id="KW-0472">Membrane</keyword>
<feature type="transmembrane region" description="Helical" evidence="6">
    <location>
        <begin position="698"/>
        <end position="716"/>
    </location>
</feature>
<sequence length="860" mass="97800">MKIKKYITDISIKYPKFIISIFILVTLSLAFFIPRIEVDTDPENMLSEEAFVRKFHNYAKNEFLLNDIIVVGVVNENRDEGVFNPKTLQDIDTLTQNIKTWDGVIKEDIISPSTQDNISQGGVGEVIFEWLMKEPPKTIEDSLKIKDNIMSNPVLKGTMVSEDGKALALYIPIKSKDMSYEYSVMIKNIISKFSNGDSYYISGLPVAEDTFGVQMFKQMEISAPLAMVIIFILLKVFFKKNSLILSPMIISIMSVLMTMGLLIGMGYKVHIMSSMIPIFLMPIAVVDSVHILSVFHDLYPESLNKEKALRDTMDELFVPMLYTSLTTCVGFASLALTPIPPVRIFGLFVSFGIAMAWILTVTFIPSYIILFIKEESLTNFGKNDDSKGSLIEKLLQKNSEFTFTHYKKIITATCILVLISVYGISKIIINDNPVIWFEKSHEIRKADKVLNEHFAGTYMAYLVLERDYENEDIKNALKKTQLLFDEYRGELGKETYDYLNQTADSTYKIMAESENYYVQEYYSKVKDQIEPTIDENDSFALEDVYDILGEYQSESQTFKNPKMLEYIDQLSQELDSNPNVGKSNSIIQIVKKVYQELLGGQEENFRIPGTNAGVAQSLLSFQNSHTPQMLWHFVTPDYEKGNIWVQLKNGDNKSMQEVSESIEAWMKNNNSPIKIKHNWAGLTYVNVIWQNEMVRGMLNSLMGSFIVVFLMMAFLFKSPLWGILSMIPLSVTVLFSYGMIGLVGKSYDMPVAVLSSLTLGLSVDFAIHFIERAREIYSEEKNWKTTLDKMHEKPARAVVKNSIIISIAFLPLLLAPLVPYKTVGILISAILMVSSIATFIILPALIKPLKERLFPEKNNR</sequence>
<feature type="transmembrane region" description="Helical" evidence="6">
    <location>
        <begin position="316"/>
        <end position="337"/>
    </location>
</feature>
<keyword evidence="4 6" id="KW-1133">Transmembrane helix</keyword>
<dbReference type="InterPro" id="IPR000731">
    <property type="entry name" value="SSD"/>
</dbReference>
<evidence type="ECO:0000256" key="1">
    <source>
        <dbReference type="ARBA" id="ARBA00004651"/>
    </source>
</evidence>
<organism evidence="8 9">
    <name type="scientific">Ilyobacter polytropus (strain ATCC 51220 / DSM 2926 / LMG 16218 / CuHBu1)</name>
    <dbReference type="NCBI Taxonomy" id="572544"/>
    <lineage>
        <taxon>Bacteria</taxon>
        <taxon>Fusobacteriati</taxon>
        <taxon>Fusobacteriota</taxon>
        <taxon>Fusobacteriia</taxon>
        <taxon>Fusobacteriales</taxon>
        <taxon>Fusobacteriaceae</taxon>
        <taxon>Ilyobacter</taxon>
    </lineage>
</organism>
<evidence type="ECO:0000259" key="7">
    <source>
        <dbReference type="PROSITE" id="PS50156"/>
    </source>
</evidence>
<protein>
    <submittedName>
        <fullName evidence="8">RND superfamily exporter</fullName>
    </submittedName>
</protein>
<dbReference type="SUPFAM" id="SSF82866">
    <property type="entry name" value="Multidrug efflux transporter AcrB transmembrane domain"/>
    <property type="match status" value="2"/>
</dbReference>
<comment type="subcellular location">
    <subcellularLocation>
        <location evidence="1">Cell membrane</location>
        <topology evidence="1">Multi-pass membrane protein</topology>
    </subcellularLocation>
</comment>
<evidence type="ECO:0000256" key="4">
    <source>
        <dbReference type="ARBA" id="ARBA00022989"/>
    </source>
</evidence>
<dbReference type="AlphaFoldDB" id="E3HD02"/>
<reference evidence="8 9" key="1">
    <citation type="journal article" date="2010" name="Stand. Genomic Sci.">
        <title>Complete genome sequence of Ilyobacter polytropus type strain (CuHbu1).</title>
        <authorList>
            <person name="Sikorski J."/>
            <person name="Chertkov O."/>
            <person name="Lapidus A."/>
            <person name="Nolan M."/>
            <person name="Lucas S."/>
            <person name="Del Rio T.G."/>
            <person name="Tice H."/>
            <person name="Cheng J.F."/>
            <person name="Tapia R."/>
            <person name="Han C."/>
            <person name="Goodwin L."/>
            <person name="Pitluck S."/>
            <person name="Liolios K."/>
            <person name="Ivanova N."/>
            <person name="Mavromatis K."/>
            <person name="Mikhailova N."/>
            <person name="Pati A."/>
            <person name="Chen A."/>
            <person name="Palaniappan K."/>
            <person name="Land M."/>
            <person name="Hauser L."/>
            <person name="Chang Y.J."/>
            <person name="Jeffries C.D."/>
            <person name="Brambilla E."/>
            <person name="Yasawong M."/>
            <person name="Rohde M."/>
            <person name="Pukall R."/>
            <person name="Spring S."/>
            <person name="Goker M."/>
            <person name="Woyke T."/>
            <person name="Bristow J."/>
            <person name="Eisen J.A."/>
            <person name="Markowitz V."/>
            <person name="Hugenholtz P."/>
            <person name="Kyrpides N.C."/>
            <person name="Klenk H.P."/>
        </authorList>
    </citation>
    <scope>NUCLEOTIDE SEQUENCE [LARGE SCALE GENOMIC DNA]</scope>
    <source>
        <strain evidence="9">ATCC 51220 / DSM 2926 / LMG 16218 / CuHBu1</strain>
        <plasmid evidence="9">pILYOP01</plasmid>
    </source>
</reference>
<feature type="transmembrane region" description="Helical" evidence="6">
    <location>
        <begin position="221"/>
        <end position="238"/>
    </location>
</feature>
<proteinExistence type="predicted"/>
<feature type="transmembrane region" description="Helical" evidence="6">
    <location>
        <begin position="244"/>
        <end position="264"/>
    </location>
</feature>
<feature type="transmembrane region" description="Helical" evidence="6">
    <location>
        <begin position="722"/>
        <end position="743"/>
    </location>
</feature>
<dbReference type="PANTHER" id="PTHR33406:SF13">
    <property type="entry name" value="MEMBRANE PROTEIN YDFJ"/>
    <property type="match status" value="1"/>
</dbReference>
<feature type="transmembrane region" description="Helical" evidence="6">
    <location>
        <begin position="276"/>
        <end position="296"/>
    </location>
</feature>
<geneLocation type="plasmid" evidence="8 9">
    <name>pILYOP01</name>
</geneLocation>
<keyword evidence="9" id="KW-1185">Reference proteome</keyword>
<gene>
    <name evidence="8" type="ordered locus">Ilyop_2297</name>
</gene>
<dbReference type="InterPro" id="IPR004869">
    <property type="entry name" value="MMPL_dom"/>
</dbReference>
<keyword evidence="8" id="KW-0614">Plasmid</keyword>
<feature type="domain" description="SSD" evidence="7">
    <location>
        <begin position="243"/>
        <end position="370"/>
    </location>
</feature>
<evidence type="ECO:0000313" key="9">
    <source>
        <dbReference type="Proteomes" id="UP000006875"/>
    </source>
</evidence>
<accession>E3HD02</accession>
<dbReference type="Pfam" id="PF03176">
    <property type="entry name" value="MMPL"/>
    <property type="match status" value="2"/>
</dbReference>
<feature type="transmembrane region" description="Helical" evidence="6">
    <location>
        <begin position="14"/>
        <end position="33"/>
    </location>
</feature>
<dbReference type="Proteomes" id="UP000006875">
    <property type="component" value="Plasmid pILYOP01"/>
</dbReference>
<dbReference type="EMBL" id="CP002282">
    <property type="protein sequence ID" value="ADO84058.1"/>
    <property type="molecule type" value="Genomic_DNA"/>
</dbReference>